<accession>A0A859FD60</accession>
<keyword evidence="2" id="KW-0547">Nucleotide-binding</keyword>
<dbReference type="PANTHER" id="PTHR42939:SF5">
    <property type="entry name" value="ABC-TYPE TRANSPORTER ATP-BINDING PROTEIN ECSA"/>
    <property type="match status" value="1"/>
</dbReference>
<dbReference type="Proteomes" id="UP000318138">
    <property type="component" value="Chromosome"/>
</dbReference>
<sequence length="250" mass="28333">MTQLLKLDSVTGGYQRTKPVLKDVSFEVNRNEIVGLIGLNGAGKSTTIKHILGLMEPHSGTITLQNKLIKDDVEAYRKSIAYIPETPLLYDELTLWEHLELTAMAYQVPQEEFANRANNLLKEFRMTKMKKWFPNQFSKGMRQKVMIMSAFLVNPSLYIADEPFVGLDPVGISSFLHHMQEFKDSGCGILMSTHILSTAEKYCDRFIFLHHGELIMQGTIEELREQASMPGADLDDIYVQVTKEESNEGA</sequence>
<dbReference type="InterPro" id="IPR027417">
    <property type="entry name" value="P-loop_NTPase"/>
</dbReference>
<dbReference type="KEGG" id="psua:FLK61_28865"/>
<dbReference type="InterPro" id="IPR003593">
    <property type="entry name" value="AAA+_ATPase"/>
</dbReference>
<feature type="domain" description="ABC transporter" evidence="4">
    <location>
        <begin position="5"/>
        <end position="236"/>
    </location>
</feature>
<protein>
    <submittedName>
        <fullName evidence="5">ABC transporter ATP-binding protein</fullName>
    </submittedName>
</protein>
<organism evidence="5 6">
    <name type="scientific">Paenalkalicoccus suaedae</name>
    <dbReference type="NCBI Taxonomy" id="2592382"/>
    <lineage>
        <taxon>Bacteria</taxon>
        <taxon>Bacillati</taxon>
        <taxon>Bacillota</taxon>
        <taxon>Bacilli</taxon>
        <taxon>Bacillales</taxon>
        <taxon>Bacillaceae</taxon>
        <taxon>Paenalkalicoccus</taxon>
    </lineage>
</organism>
<dbReference type="EMBL" id="CP041372">
    <property type="protein sequence ID" value="QKS70751.1"/>
    <property type="molecule type" value="Genomic_DNA"/>
</dbReference>
<dbReference type="CDD" id="cd03230">
    <property type="entry name" value="ABC_DR_subfamily_A"/>
    <property type="match status" value="1"/>
</dbReference>
<dbReference type="GO" id="GO:0016887">
    <property type="term" value="F:ATP hydrolysis activity"/>
    <property type="evidence" value="ECO:0007669"/>
    <property type="project" value="InterPro"/>
</dbReference>
<dbReference type="RefSeq" id="WP_176008786.1">
    <property type="nucleotide sequence ID" value="NZ_CP041372.2"/>
</dbReference>
<dbReference type="SMART" id="SM00382">
    <property type="entry name" value="AAA"/>
    <property type="match status" value="1"/>
</dbReference>
<dbReference type="SUPFAM" id="SSF52540">
    <property type="entry name" value="P-loop containing nucleoside triphosphate hydrolases"/>
    <property type="match status" value="1"/>
</dbReference>
<dbReference type="PANTHER" id="PTHR42939">
    <property type="entry name" value="ABC TRANSPORTER ATP-BINDING PROTEIN ALBC-RELATED"/>
    <property type="match status" value="1"/>
</dbReference>
<evidence type="ECO:0000313" key="5">
    <source>
        <dbReference type="EMBL" id="QKS70751.1"/>
    </source>
</evidence>
<reference evidence="6" key="1">
    <citation type="submission" date="2019-07" db="EMBL/GenBank/DDBJ databases">
        <title>Bacillus alkalisoli sp. nov. isolated from saline soil.</title>
        <authorList>
            <person name="Sun J.-Q."/>
            <person name="Xu L."/>
        </authorList>
    </citation>
    <scope>NUCLEOTIDE SEQUENCE [LARGE SCALE GENOMIC DNA]</scope>
    <source>
        <strain evidence="6">M4U3P1</strain>
    </source>
</reference>
<keyword evidence="1" id="KW-0813">Transport</keyword>
<dbReference type="AlphaFoldDB" id="A0A859FD60"/>
<dbReference type="Gene3D" id="3.40.50.300">
    <property type="entry name" value="P-loop containing nucleotide triphosphate hydrolases"/>
    <property type="match status" value="1"/>
</dbReference>
<name>A0A859FD60_9BACI</name>
<gene>
    <name evidence="5" type="ORF">FLK61_28865</name>
</gene>
<evidence type="ECO:0000256" key="3">
    <source>
        <dbReference type="ARBA" id="ARBA00022840"/>
    </source>
</evidence>
<keyword evidence="6" id="KW-1185">Reference proteome</keyword>
<keyword evidence="3 5" id="KW-0067">ATP-binding</keyword>
<dbReference type="GO" id="GO:0005524">
    <property type="term" value="F:ATP binding"/>
    <property type="evidence" value="ECO:0007669"/>
    <property type="project" value="UniProtKB-KW"/>
</dbReference>
<dbReference type="InterPro" id="IPR003439">
    <property type="entry name" value="ABC_transporter-like_ATP-bd"/>
</dbReference>
<evidence type="ECO:0000313" key="6">
    <source>
        <dbReference type="Proteomes" id="UP000318138"/>
    </source>
</evidence>
<dbReference type="InterPro" id="IPR051782">
    <property type="entry name" value="ABC_Transporter_VariousFunc"/>
</dbReference>
<evidence type="ECO:0000256" key="2">
    <source>
        <dbReference type="ARBA" id="ARBA00022741"/>
    </source>
</evidence>
<evidence type="ECO:0000259" key="4">
    <source>
        <dbReference type="PROSITE" id="PS50893"/>
    </source>
</evidence>
<dbReference type="PROSITE" id="PS50893">
    <property type="entry name" value="ABC_TRANSPORTER_2"/>
    <property type="match status" value="1"/>
</dbReference>
<proteinExistence type="predicted"/>
<evidence type="ECO:0000256" key="1">
    <source>
        <dbReference type="ARBA" id="ARBA00022448"/>
    </source>
</evidence>
<dbReference type="Pfam" id="PF00005">
    <property type="entry name" value="ABC_tran"/>
    <property type="match status" value="1"/>
</dbReference>